<evidence type="ECO:0000313" key="1">
    <source>
        <dbReference type="EMBL" id="MCU4753043.1"/>
    </source>
</evidence>
<dbReference type="InterPro" id="IPR027417">
    <property type="entry name" value="P-loop_NTPase"/>
</dbReference>
<protein>
    <submittedName>
        <fullName evidence="1">Uncharacterized protein</fullName>
    </submittedName>
</protein>
<dbReference type="Gene3D" id="3.40.50.300">
    <property type="entry name" value="P-loop containing nucleotide triphosphate hydrolases"/>
    <property type="match status" value="1"/>
</dbReference>
<dbReference type="AlphaFoldDB" id="A0AAP3E6S8"/>
<dbReference type="Proteomes" id="UP001321047">
    <property type="component" value="Unassembled WGS sequence"/>
</dbReference>
<gene>
    <name evidence="1" type="ORF">OB919_13840</name>
</gene>
<accession>A0AAP3E6S8</accession>
<reference evidence="1 2" key="1">
    <citation type="submission" date="2022-09" db="EMBL/GenBank/DDBJ databases">
        <title>Enrichment on poylsaccharides allowed isolation of novel metabolic and taxonomic groups of Haloarchaea.</title>
        <authorList>
            <person name="Sorokin D.Y."/>
            <person name="Elcheninov A.G."/>
            <person name="Khizhniak T.V."/>
            <person name="Kolganova T.V."/>
            <person name="Kublanov I.V."/>
        </authorList>
    </citation>
    <scope>NUCLEOTIDE SEQUENCE [LARGE SCALE GENOMIC DNA]</scope>
    <source>
        <strain evidence="1 2">AArc-curdl1</strain>
    </source>
</reference>
<keyword evidence="2" id="KW-1185">Reference proteome</keyword>
<dbReference type="SUPFAM" id="SSF52540">
    <property type="entry name" value="P-loop containing nucleoside triphosphate hydrolases"/>
    <property type="match status" value="1"/>
</dbReference>
<organism evidence="1 2">
    <name type="scientific">Natronosalvus hydrolyticus</name>
    <dbReference type="NCBI Taxonomy" id="2979988"/>
    <lineage>
        <taxon>Archaea</taxon>
        <taxon>Methanobacteriati</taxon>
        <taxon>Methanobacteriota</taxon>
        <taxon>Stenosarchaea group</taxon>
        <taxon>Halobacteria</taxon>
        <taxon>Halobacteriales</taxon>
        <taxon>Natrialbaceae</taxon>
        <taxon>Natronosalvus</taxon>
    </lineage>
</organism>
<name>A0AAP3E6S8_9EURY</name>
<sequence length="734" mass="82827">MSSPGLPAPTLEGTLVALEYPRTDVLECVADEYVRLAETHGARNVLVVKRHPAGLEELERVLASASREAGMVPTPNVEALPEHASKVIEAFDPTIDRLEYEERIELISLVIAGAKRDIPPYLERAREHDSFARDVGQLLLEVTRQRHTQSKLENGDDIHPCLEFLFTMNDRFHAELDARGFIERADVIPRAVESLENNADGVRDRTTAGVDAVLAIQFEEFRELDRRYLAALTNDIELVCVGQRHASVERTRVEPGALETISESLNIRQTSRSEPVGPPHAPIIRWLATGAFADEQEEIRGRAHAYRIRTETAREQTRLVATEIGSLRDRHDWSYDELVVAVPRAERVPWTRRRLREAGIPTATIDTPSLATDPAVAELYAVIRAQQTLEHEAVEIDSETPTDAIDWDDAVIRRLAARVDSFSPELLIECRDHAVHTTLERWIERTDLKGRIADGGSWIDAREQFDSVERILDIARFVERTDLVSPDWDGVQRMVARTIEYDAPHVHTIASSTAEGGVTVCPVDELAYATYNAVFVLDCNDGIYPGSQFLTSLFPTAWLRSMDAFPAVTDPTVTELEDTFRTLTDPETVGDRFETYHVERARRRLALASRAATNRLYLCSYERETDGLRRTHDESRYVRELRASSSITITDVEPTTQDGRVYGPQRTLESVLGEPWGELERVRRRASMGEPVDLAETESHFQEMALLLEDDGLDPTLREAIRTQFEFAAGEVRR</sequence>
<dbReference type="RefSeq" id="WP_342809367.1">
    <property type="nucleotide sequence ID" value="NZ_JAOPJZ010000012.1"/>
</dbReference>
<evidence type="ECO:0000313" key="2">
    <source>
        <dbReference type="Proteomes" id="UP001321047"/>
    </source>
</evidence>
<dbReference type="EMBL" id="JAOPJZ010000012">
    <property type="protein sequence ID" value="MCU4753043.1"/>
    <property type="molecule type" value="Genomic_DNA"/>
</dbReference>
<proteinExistence type="predicted"/>
<comment type="caution">
    <text evidence="1">The sequence shown here is derived from an EMBL/GenBank/DDBJ whole genome shotgun (WGS) entry which is preliminary data.</text>
</comment>